<feature type="transmembrane region" description="Helical" evidence="5">
    <location>
        <begin position="74"/>
        <end position="92"/>
    </location>
</feature>
<feature type="domain" description="HTTM-like" evidence="6">
    <location>
        <begin position="9"/>
        <end position="287"/>
    </location>
</feature>
<evidence type="ECO:0000256" key="5">
    <source>
        <dbReference type="SAM" id="Phobius"/>
    </source>
</evidence>
<dbReference type="PANTHER" id="PTHR39535:SF2">
    <property type="entry name" value="HTTM DOMAIN-CONTAINING PROTEIN"/>
    <property type="match status" value="1"/>
</dbReference>
<evidence type="ECO:0000256" key="4">
    <source>
        <dbReference type="ARBA" id="ARBA00023136"/>
    </source>
</evidence>
<feature type="transmembrane region" description="Helical" evidence="5">
    <location>
        <begin position="163"/>
        <end position="181"/>
    </location>
</feature>
<dbReference type="InterPro" id="IPR011020">
    <property type="entry name" value="HTTM-like"/>
</dbReference>
<reference evidence="7 8" key="1">
    <citation type="submission" date="2020-12" db="EMBL/GenBank/DDBJ databases">
        <title>YIM B01967 draft genome.</title>
        <authorList>
            <person name="Yan X."/>
        </authorList>
    </citation>
    <scope>NUCLEOTIDE SEQUENCE [LARGE SCALE GENOMIC DNA]</scope>
    <source>
        <strain evidence="7 8">YIM B01967</strain>
    </source>
</reference>
<evidence type="ECO:0000256" key="2">
    <source>
        <dbReference type="ARBA" id="ARBA00022692"/>
    </source>
</evidence>
<dbReference type="InterPro" id="IPR052964">
    <property type="entry name" value="Sporulation_signal_mat"/>
</dbReference>
<evidence type="ECO:0000313" key="7">
    <source>
        <dbReference type="EMBL" id="MBK3497196.1"/>
    </source>
</evidence>
<accession>A0ABS1HCY1</accession>
<sequence>MNQFIQLLSKPYITIGASLTRIGFGLLLLYFYGIHYAQRGYLWGPNGVIDFELFQSTMIDYNSFSLYGLSASPLFFEIIFHLGLIFAFLYTIGFKGRFTSIVNFILVFSIHERNHLILDGGDNVMRIILFYLIFAQTTRFFSVDSYRRQITDREVKTSFVSSSLHNLAILAAVMQLCIMYLNSALYKVMGEVWQNGTAVYYTLQVEEYSLPFFRNIINSSDLIIALVTYGTVIVQISFPFLLFNKRTKYFSLILVVGMHIGIGIVMGLFTFSITMIVIDLLLISNKDYIKAFSFIRSKIKNIKFSKKRSSKDEGTVSEG</sequence>
<feature type="transmembrane region" description="Helical" evidence="5">
    <location>
        <begin position="123"/>
        <end position="143"/>
    </location>
</feature>
<dbReference type="SMART" id="SM00752">
    <property type="entry name" value="HTTM"/>
    <property type="match status" value="1"/>
</dbReference>
<dbReference type="PANTHER" id="PTHR39535">
    <property type="entry name" value="SPORULATION-DELAYING PROTEIN SDPB"/>
    <property type="match status" value="1"/>
</dbReference>
<dbReference type="Proteomes" id="UP000618943">
    <property type="component" value="Unassembled WGS sequence"/>
</dbReference>
<name>A0ABS1HCY1_9BACL</name>
<feature type="transmembrane region" description="Helical" evidence="5">
    <location>
        <begin position="12"/>
        <end position="33"/>
    </location>
</feature>
<dbReference type="EMBL" id="JAEOAH010000054">
    <property type="protein sequence ID" value="MBK3497196.1"/>
    <property type="molecule type" value="Genomic_DNA"/>
</dbReference>
<proteinExistence type="predicted"/>
<protein>
    <submittedName>
        <fullName evidence="7">HTTM domain-containing protein</fullName>
    </submittedName>
</protein>
<evidence type="ECO:0000256" key="1">
    <source>
        <dbReference type="ARBA" id="ARBA00004127"/>
    </source>
</evidence>
<gene>
    <name evidence="7" type="ORF">JFL43_20665</name>
</gene>
<evidence type="ECO:0000256" key="3">
    <source>
        <dbReference type="ARBA" id="ARBA00022989"/>
    </source>
</evidence>
<organism evidence="7 8">
    <name type="scientific">Viridibacillus soli</name>
    <dbReference type="NCBI Taxonomy" id="2798301"/>
    <lineage>
        <taxon>Bacteria</taxon>
        <taxon>Bacillati</taxon>
        <taxon>Bacillota</taxon>
        <taxon>Bacilli</taxon>
        <taxon>Bacillales</taxon>
        <taxon>Caryophanaceae</taxon>
        <taxon>Viridibacillus</taxon>
    </lineage>
</organism>
<keyword evidence="8" id="KW-1185">Reference proteome</keyword>
<feature type="transmembrane region" description="Helical" evidence="5">
    <location>
        <begin position="249"/>
        <end position="282"/>
    </location>
</feature>
<keyword evidence="3 5" id="KW-1133">Transmembrane helix</keyword>
<comment type="subcellular location">
    <subcellularLocation>
        <location evidence="1">Endomembrane system</location>
        <topology evidence="1">Multi-pass membrane protein</topology>
    </subcellularLocation>
</comment>
<keyword evidence="2 5" id="KW-0812">Transmembrane</keyword>
<keyword evidence="4 5" id="KW-0472">Membrane</keyword>
<comment type="caution">
    <text evidence="7">The sequence shown here is derived from an EMBL/GenBank/DDBJ whole genome shotgun (WGS) entry which is preliminary data.</text>
</comment>
<feature type="transmembrane region" description="Helical" evidence="5">
    <location>
        <begin position="222"/>
        <end position="243"/>
    </location>
</feature>
<evidence type="ECO:0000259" key="6">
    <source>
        <dbReference type="SMART" id="SM00752"/>
    </source>
</evidence>
<dbReference type="RefSeq" id="WP_200750500.1">
    <property type="nucleotide sequence ID" value="NZ_JAEOAH010000054.1"/>
</dbReference>
<evidence type="ECO:0000313" key="8">
    <source>
        <dbReference type="Proteomes" id="UP000618943"/>
    </source>
</evidence>